<accession>A0A2P2PGX7</accession>
<protein>
    <submittedName>
        <fullName evidence="1">Uncharacterized protein</fullName>
    </submittedName>
</protein>
<dbReference type="EMBL" id="GGEC01073453">
    <property type="protein sequence ID" value="MBX53937.1"/>
    <property type="molecule type" value="Transcribed_RNA"/>
</dbReference>
<evidence type="ECO:0000313" key="1">
    <source>
        <dbReference type="EMBL" id="MBX53937.1"/>
    </source>
</evidence>
<proteinExistence type="predicted"/>
<name>A0A2P2PGX7_RHIMU</name>
<reference evidence="1" key="1">
    <citation type="submission" date="2018-02" db="EMBL/GenBank/DDBJ databases">
        <title>Rhizophora mucronata_Transcriptome.</title>
        <authorList>
            <person name="Meera S.P."/>
            <person name="Sreeshan A."/>
            <person name="Augustine A."/>
        </authorList>
    </citation>
    <scope>NUCLEOTIDE SEQUENCE</scope>
    <source>
        <tissue evidence="1">Leaf</tissue>
    </source>
</reference>
<organism evidence="1">
    <name type="scientific">Rhizophora mucronata</name>
    <name type="common">Asiatic mangrove</name>
    <dbReference type="NCBI Taxonomy" id="61149"/>
    <lineage>
        <taxon>Eukaryota</taxon>
        <taxon>Viridiplantae</taxon>
        <taxon>Streptophyta</taxon>
        <taxon>Embryophyta</taxon>
        <taxon>Tracheophyta</taxon>
        <taxon>Spermatophyta</taxon>
        <taxon>Magnoliopsida</taxon>
        <taxon>eudicotyledons</taxon>
        <taxon>Gunneridae</taxon>
        <taxon>Pentapetalae</taxon>
        <taxon>rosids</taxon>
        <taxon>fabids</taxon>
        <taxon>Malpighiales</taxon>
        <taxon>Rhizophoraceae</taxon>
        <taxon>Rhizophora</taxon>
    </lineage>
</organism>
<sequence>MGDVRLRFVLWEWRLELSDMNKLKIFHTGF</sequence>
<dbReference type="AlphaFoldDB" id="A0A2P2PGX7"/>